<reference evidence="2 3" key="1">
    <citation type="submission" date="2019-03" db="EMBL/GenBank/DDBJ databases">
        <title>Ramlibacter henchirensis DSM 14656, whole genome shotgun sequence.</title>
        <authorList>
            <person name="Zhang X."/>
            <person name="Feng G."/>
            <person name="Zhu H."/>
        </authorList>
    </citation>
    <scope>NUCLEOTIDE SEQUENCE [LARGE SCALE GENOMIC DNA]</scope>
    <source>
        <strain evidence="2 3">DSM 14656</strain>
    </source>
</reference>
<sequence length="245" mass="27182">MFDPVVVIPVFNHPATIGGMVAQVRAHGLRCILVDDGSDRECAGVLDALARQDDAIALVRLPRNRGKGAAMVAGFREAGRRGHSHVLQIDADGQHACADIPRFLAQARAHPKAVIAGCPLYDASVPRGRLLGRYATHVWVWINTLSFDIRDSMCGFRVYPLASLLPLLDAVKIGRRMEFDSDVIVRLHWRGVPVVNQPTRVTYPQDGVSHFRMWRDNVRISAMHARLFAGMLCRAPLLLWRKVAA</sequence>
<organism evidence="2 3">
    <name type="scientific">Ramlibacter henchirensis</name>
    <dbReference type="NCBI Taxonomy" id="204072"/>
    <lineage>
        <taxon>Bacteria</taxon>
        <taxon>Pseudomonadati</taxon>
        <taxon>Pseudomonadota</taxon>
        <taxon>Betaproteobacteria</taxon>
        <taxon>Burkholderiales</taxon>
        <taxon>Comamonadaceae</taxon>
        <taxon>Ramlibacter</taxon>
    </lineage>
</organism>
<keyword evidence="3" id="KW-1185">Reference proteome</keyword>
<comment type="caution">
    <text evidence="2">The sequence shown here is derived from an EMBL/GenBank/DDBJ whole genome shotgun (WGS) entry which is preliminary data.</text>
</comment>
<dbReference type="CDD" id="cd04179">
    <property type="entry name" value="DPM_DPG-synthase_like"/>
    <property type="match status" value="1"/>
</dbReference>
<dbReference type="OrthoDB" id="9808633at2"/>
<evidence type="ECO:0000313" key="3">
    <source>
        <dbReference type="Proteomes" id="UP000298180"/>
    </source>
</evidence>
<dbReference type="Gene3D" id="3.90.550.10">
    <property type="entry name" value="Spore Coat Polysaccharide Biosynthesis Protein SpsA, Chain A"/>
    <property type="match status" value="1"/>
</dbReference>
<evidence type="ECO:0000259" key="1">
    <source>
        <dbReference type="Pfam" id="PF00535"/>
    </source>
</evidence>
<protein>
    <submittedName>
        <fullName evidence="2">Glycosyltransferase family 2 protein</fullName>
    </submittedName>
</protein>
<dbReference type="Proteomes" id="UP000298180">
    <property type="component" value="Unassembled WGS sequence"/>
</dbReference>
<gene>
    <name evidence="2" type="ORF">EZ313_18185</name>
</gene>
<dbReference type="PANTHER" id="PTHR10859">
    <property type="entry name" value="GLYCOSYL TRANSFERASE"/>
    <property type="match status" value="1"/>
</dbReference>
<dbReference type="AlphaFoldDB" id="A0A4Z0BQT6"/>
<name>A0A4Z0BQT6_9BURK</name>
<dbReference type="GO" id="GO:0016740">
    <property type="term" value="F:transferase activity"/>
    <property type="evidence" value="ECO:0007669"/>
    <property type="project" value="UniProtKB-KW"/>
</dbReference>
<dbReference type="Pfam" id="PF00535">
    <property type="entry name" value="Glycos_transf_2"/>
    <property type="match status" value="1"/>
</dbReference>
<accession>A0A4Z0BQT6</accession>
<dbReference type="RefSeq" id="WP_135264737.1">
    <property type="nucleotide sequence ID" value="NZ_SMLM01000003.1"/>
</dbReference>
<dbReference type="InterPro" id="IPR029044">
    <property type="entry name" value="Nucleotide-diphossugar_trans"/>
</dbReference>
<keyword evidence="2" id="KW-0808">Transferase</keyword>
<proteinExistence type="predicted"/>
<evidence type="ECO:0000313" key="2">
    <source>
        <dbReference type="EMBL" id="TFZ00395.1"/>
    </source>
</evidence>
<feature type="domain" description="Glycosyltransferase 2-like" evidence="1">
    <location>
        <begin position="6"/>
        <end position="132"/>
    </location>
</feature>
<dbReference type="InterPro" id="IPR001173">
    <property type="entry name" value="Glyco_trans_2-like"/>
</dbReference>
<dbReference type="GO" id="GO:0006487">
    <property type="term" value="P:protein N-linked glycosylation"/>
    <property type="evidence" value="ECO:0007669"/>
    <property type="project" value="TreeGrafter"/>
</dbReference>
<dbReference type="EMBL" id="SMLM01000003">
    <property type="protein sequence ID" value="TFZ00395.1"/>
    <property type="molecule type" value="Genomic_DNA"/>
</dbReference>
<dbReference type="PANTHER" id="PTHR10859:SF91">
    <property type="entry name" value="DOLICHYL-PHOSPHATE BETA-GLUCOSYLTRANSFERASE"/>
    <property type="match status" value="1"/>
</dbReference>
<dbReference type="SUPFAM" id="SSF53448">
    <property type="entry name" value="Nucleotide-diphospho-sugar transferases"/>
    <property type="match status" value="1"/>
</dbReference>